<dbReference type="WBParaSite" id="PSAMB.scaffold1928size45484.g15696.t1">
    <property type="protein sequence ID" value="PSAMB.scaffold1928size45484.g15696.t1"/>
    <property type="gene ID" value="PSAMB.scaffold1928size45484.g15696"/>
</dbReference>
<dbReference type="Pfam" id="PF01663">
    <property type="entry name" value="Phosphodiest"/>
    <property type="match status" value="1"/>
</dbReference>
<keyword evidence="1" id="KW-0472">Membrane</keyword>
<proteinExistence type="predicted"/>
<feature type="chain" id="PRO_5037410276" evidence="2">
    <location>
        <begin position="21"/>
        <end position="533"/>
    </location>
</feature>
<evidence type="ECO:0000256" key="1">
    <source>
        <dbReference type="SAM" id="Phobius"/>
    </source>
</evidence>
<organism evidence="3 4">
    <name type="scientific">Plectus sambesii</name>
    <dbReference type="NCBI Taxonomy" id="2011161"/>
    <lineage>
        <taxon>Eukaryota</taxon>
        <taxon>Metazoa</taxon>
        <taxon>Ecdysozoa</taxon>
        <taxon>Nematoda</taxon>
        <taxon>Chromadorea</taxon>
        <taxon>Plectida</taxon>
        <taxon>Plectina</taxon>
        <taxon>Plectoidea</taxon>
        <taxon>Plectidae</taxon>
        <taxon>Plectus</taxon>
    </lineage>
</organism>
<keyword evidence="1" id="KW-1133">Transmembrane helix</keyword>
<keyword evidence="3" id="KW-1185">Reference proteome</keyword>
<accession>A0A914VG93</accession>
<reference evidence="4" key="1">
    <citation type="submission" date="2022-11" db="UniProtKB">
        <authorList>
            <consortium name="WormBaseParasite"/>
        </authorList>
    </citation>
    <scope>IDENTIFICATION</scope>
</reference>
<protein>
    <submittedName>
        <fullName evidence="4">AP3A hydrolase</fullName>
    </submittedName>
</protein>
<dbReference type="Proteomes" id="UP000887566">
    <property type="component" value="Unplaced"/>
</dbReference>
<dbReference type="CDD" id="cd16018">
    <property type="entry name" value="Enpp"/>
    <property type="match status" value="1"/>
</dbReference>
<dbReference type="SUPFAM" id="SSF53649">
    <property type="entry name" value="Alkaline phosphatase-like"/>
    <property type="match status" value="1"/>
</dbReference>
<dbReference type="InterPro" id="IPR017850">
    <property type="entry name" value="Alkaline_phosphatase_core_sf"/>
</dbReference>
<dbReference type="InterPro" id="IPR002591">
    <property type="entry name" value="Phosphodiest/P_Trfase"/>
</dbReference>
<feature type="signal peptide" evidence="2">
    <location>
        <begin position="1"/>
        <end position="20"/>
    </location>
</feature>
<dbReference type="AlphaFoldDB" id="A0A914VG93"/>
<sequence>MTLWTIICLLQLPLLGTAAAVSSHPLLLLISFDGWRYDLLNETITPALWQFAKSGVHFTKGVRSQYVTVTAANHMSIVTGLVQESHGIVGNQFYDPVLDARYDLFNMAGNGTVARDSLTERWYKGEPIWLTNERKGGRKSGAMHWPAADAAFPGVPPHPSTFKPYETMEFDLVSWNRDIDALMEWFTRDGGGVNFVAWYVEDPDHELHEHGFNSKELMDSLKALDQSFAHLLTRVRQHGLQDRLNIIFTADHGHVQIAKYEQLICISEYVNISANGVHTGDHMLYIKDASLAEHYYSLLETAVKKHGLGMKVYRKADFPDRFGYKNTPRVGDIILLPDRGWSVSFACTNTSMDEQFKKNPTSYSKATHGQDPDMWEMRAVLAMSGPAFQSGLDIEDIPSNVDLYPLMCHVLEVTCAPNNGSLSLIGRALRGRSSGLSSMIGQPLDYVRDEHGNLLTFRLLVVVCSVVAPVALFILYAYFSLRRPSSQRSSVSTQGYSRLKNASSVSDSATLRSLPVAKASLIGDADSMSEDDL</sequence>
<name>A0A914VG93_9BILA</name>
<evidence type="ECO:0000256" key="2">
    <source>
        <dbReference type="SAM" id="SignalP"/>
    </source>
</evidence>
<evidence type="ECO:0000313" key="3">
    <source>
        <dbReference type="Proteomes" id="UP000887566"/>
    </source>
</evidence>
<feature type="transmembrane region" description="Helical" evidence="1">
    <location>
        <begin position="457"/>
        <end position="479"/>
    </location>
</feature>
<dbReference type="PANTHER" id="PTHR10151:SF120">
    <property type="entry name" value="BIS(5'-ADENOSYL)-TRIPHOSPHATASE"/>
    <property type="match status" value="1"/>
</dbReference>
<dbReference type="GO" id="GO:0016787">
    <property type="term" value="F:hydrolase activity"/>
    <property type="evidence" value="ECO:0007669"/>
    <property type="project" value="UniProtKB-ARBA"/>
</dbReference>
<keyword evidence="1" id="KW-0812">Transmembrane</keyword>
<dbReference type="Gene3D" id="3.30.1360.180">
    <property type="match status" value="1"/>
</dbReference>
<evidence type="ECO:0000313" key="4">
    <source>
        <dbReference type="WBParaSite" id="PSAMB.scaffold1928size45484.g15696.t1"/>
    </source>
</evidence>
<dbReference type="PANTHER" id="PTHR10151">
    <property type="entry name" value="ECTONUCLEOTIDE PYROPHOSPHATASE/PHOSPHODIESTERASE"/>
    <property type="match status" value="1"/>
</dbReference>
<dbReference type="Gene3D" id="3.40.720.10">
    <property type="entry name" value="Alkaline Phosphatase, subunit A"/>
    <property type="match status" value="1"/>
</dbReference>
<keyword evidence="2" id="KW-0732">Signal</keyword>